<gene>
    <name evidence="1" type="ORF">TCT1_22770</name>
</gene>
<dbReference type="EMBL" id="AP028978">
    <property type="protein sequence ID" value="BET97356.1"/>
    <property type="molecule type" value="Genomic_DNA"/>
</dbReference>
<dbReference type="Proteomes" id="UP001529514">
    <property type="component" value="Chromosome"/>
</dbReference>
<evidence type="ECO:0000313" key="1">
    <source>
        <dbReference type="EMBL" id="BET97356.1"/>
    </source>
</evidence>
<evidence type="ECO:0000313" key="2">
    <source>
        <dbReference type="Proteomes" id="UP001529514"/>
    </source>
</evidence>
<proteinExistence type="predicted"/>
<protein>
    <submittedName>
        <fullName evidence="1">Uncharacterized protein</fullName>
    </submittedName>
</protein>
<name>A0ABM8JXD3_9GAMM</name>
<reference evidence="1 2" key="1">
    <citation type="submission" date="2023-10" db="EMBL/GenBank/DDBJ databases">
        <title>Xenorhabdus taiwanensis sp. nov., a symbiotic bacterium associated with the entomopathogenic nematode Steinernema taiwanensis.</title>
        <authorList>
            <person name="Tseng C.T."/>
            <person name="Shu H.Y."/>
            <person name="Chen M.H."/>
            <person name="Fang Y.J."/>
            <person name="Wu T.L."/>
            <person name="Lin Y.C."/>
            <person name="Huang C.J."/>
        </authorList>
    </citation>
    <scope>NUCLEOTIDE SEQUENCE [LARGE SCALE GENOMIC DNA]</scope>
    <source>
        <strain evidence="1 2">TCT-1</strain>
    </source>
</reference>
<keyword evidence="2" id="KW-1185">Reference proteome</keyword>
<accession>A0ABM8JXD3</accession>
<sequence length="59" mass="6945">MSVILFNKAKKESTESDTTTSLFFPIRDFKSSAKGMSCLYEEIKNFYLDDFLEFYLLLK</sequence>
<organism evidence="1 2">
    <name type="scientific">Xenorhabdus taiwanensis</name>
    <dbReference type="NCBI Taxonomy" id="3085177"/>
    <lineage>
        <taxon>Bacteria</taxon>
        <taxon>Pseudomonadati</taxon>
        <taxon>Pseudomonadota</taxon>
        <taxon>Gammaproteobacteria</taxon>
        <taxon>Enterobacterales</taxon>
        <taxon>Morganellaceae</taxon>
        <taxon>Xenorhabdus</taxon>
    </lineage>
</organism>